<dbReference type="InterPro" id="IPR036637">
    <property type="entry name" value="Phosphohistidine_dom_sf"/>
</dbReference>
<comment type="similarity">
    <text evidence="5">Belongs to the PEP-utilizing enzyme family.</text>
</comment>
<evidence type="ECO:0000313" key="19">
    <source>
        <dbReference type="Proteomes" id="UP001165080"/>
    </source>
</evidence>
<dbReference type="Pfam" id="PF03610">
    <property type="entry name" value="EIIA-man"/>
    <property type="match status" value="1"/>
</dbReference>
<evidence type="ECO:0000256" key="7">
    <source>
        <dbReference type="ARBA" id="ARBA00022490"/>
    </source>
</evidence>
<dbReference type="Pfam" id="PF00391">
    <property type="entry name" value="PEP-utilizers"/>
    <property type="match status" value="1"/>
</dbReference>
<dbReference type="PANTHER" id="PTHR46244">
    <property type="entry name" value="PHOSPHOENOLPYRUVATE-PROTEIN PHOSPHOTRANSFERASE"/>
    <property type="match status" value="1"/>
</dbReference>
<dbReference type="SUPFAM" id="SSF47831">
    <property type="entry name" value="Enzyme I of the PEP:sugar phosphotransferase system HPr-binding (sub)domain"/>
    <property type="match status" value="1"/>
</dbReference>
<dbReference type="PROSITE" id="PS51096">
    <property type="entry name" value="PTS_EIIA_TYPE_4"/>
    <property type="match status" value="1"/>
</dbReference>
<dbReference type="GO" id="GO:0046872">
    <property type="term" value="F:metal ion binding"/>
    <property type="evidence" value="ECO:0007669"/>
    <property type="project" value="UniProtKB-KW"/>
</dbReference>
<keyword evidence="9" id="KW-0808">Transferase</keyword>
<dbReference type="GO" id="GO:0009234">
    <property type="term" value="P:menaquinone biosynthetic process"/>
    <property type="evidence" value="ECO:0007669"/>
    <property type="project" value="InterPro"/>
</dbReference>
<dbReference type="CDD" id="cd00367">
    <property type="entry name" value="PTS-HPr_like"/>
    <property type="match status" value="1"/>
</dbReference>
<dbReference type="PRINTS" id="PR00107">
    <property type="entry name" value="PHOSPHOCPHPR"/>
</dbReference>
<dbReference type="InterPro" id="IPR008279">
    <property type="entry name" value="PEP-util_enz_mobile_dom"/>
</dbReference>
<dbReference type="InterPro" id="IPR004701">
    <property type="entry name" value="PTS_EIIA_man-typ"/>
</dbReference>
<protein>
    <recommendedName>
        <fullName evidence="20">1,4-dihydroxy-2-naphthoyl-CoA synthase</fullName>
    </recommendedName>
</protein>
<dbReference type="InterPro" id="IPR036662">
    <property type="entry name" value="PTS_EIIA_man-typ_sf"/>
</dbReference>
<dbReference type="InterPro" id="IPR014748">
    <property type="entry name" value="Enoyl-CoA_hydra_C"/>
</dbReference>
<dbReference type="PROSITE" id="PS51350">
    <property type="entry name" value="PTS_HPR_DOM"/>
    <property type="match status" value="1"/>
</dbReference>
<dbReference type="PRINTS" id="PR01736">
    <property type="entry name" value="PHPHTRNFRASE"/>
</dbReference>
<name>A0A9W6C2P8_9CHLO</name>
<dbReference type="InterPro" id="IPR040442">
    <property type="entry name" value="Pyrv_kinase-like_dom_sf"/>
</dbReference>
<dbReference type="GO" id="GO:0009401">
    <property type="term" value="P:phosphoenolpyruvate-dependent sugar phosphotransferase system"/>
    <property type="evidence" value="ECO:0007669"/>
    <property type="project" value="UniProtKB-KW"/>
</dbReference>
<dbReference type="Gene3D" id="3.20.20.60">
    <property type="entry name" value="Phosphoenolpyruvate-binding domains"/>
    <property type="match status" value="1"/>
</dbReference>
<organism evidence="18 19">
    <name type="scientific">Pleodorina starrii</name>
    <dbReference type="NCBI Taxonomy" id="330485"/>
    <lineage>
        <taxon>Eukaryota</taxon>
        <taxon>Viridiplantae</taxon>
        <taxon>Chlorophyta</taxon>
        <taxon>core chlorophytes</taxon>
        <taxon>Chlorophyceae</taxon>
        <taxon>CS clade</taxon>
        <taxon>Chlamydomonadales</taxon>
        <taxon>Volvocaceae</taxon>
        <taxon>Pleodorina</taxon>
    </lineage>
</organism>
<comment type="catalytic activity">
    <reaction evidence="1">
        <text>2-succinylbenzoyl-CoA + H(+) = 1,4-dihydroxy-2-naphthoyl-CoA + H2O</text>
        <dbReference type="Rhea" id="RHEA:26562"/>
        <dbReference type="ChEBI" id="CHEBI:15377"/>
        <dbReference type="ChEBI" id="CHEBI:15378"/>
        <dbReference type="ChEBI" id="CHEBI:57364"/>
        <dbReference type="ChEBI" id="CHEBI:58897"/>
        <dbReference type="EC" id="4.1.3.36"/>
    </reaction>
</comment>
<evidence type="ECO:0000256" key="2">
    <source>
        <dbReference type="ARBA" id="ARBA00000683"/>
    </source>
</evidence>
<evidence type="ECO:0000259" key="16">
    <source>
        <dbReference type="PROSITE" id="PS51096"/>
    </source>
</evidence>
<sequence length="1097" mass="113288">MVAERPPIAVAAGAGAGFGTDAVAVADAITAVDSPDGVLVLLDLGSAVLSAEMARELVPPDVAERVRLSPAPLVEGLVAAVVTAATGAPLDAVLEEAGRGLAAKLDHLGEAADPSTARTTAPPAAPEVVAELPVDTPHGLHARPAARLVGLVRAADAAAVVTNLRTGRGPVDARSLSGLVTLAVRQGDRLRFEASGPGAESLTEAVRALAADSWGDRPSDQAPPAAPGSAGPTVVPVPPAAGPGGDVALGPAVVRGGAIDLSGYRPGGPAEEQRRSDAAVARALAELAALRRSATGGPGPVGAVLEAHEALLVDPGLIEAVSAGIAAGAPAPTAWEDRLSALGGELEAMDDPYLRARAEDVRSVRQRMLAALAGAGAPEDAVPAEGPPAVLVVRELDAATAATLDPHRVAGVVTLAGGDTGHGVLVARSRGIPVYHDAGPAAAAVAPGTVVGFDARARRFVVDPDESTRRSLRELSAARAVEAERVLATAREPGATADGHPVPVLANVTTPADAGRAVAFGAQGCGLLRTEVLFGHLDDAPSVEAQAVAFAGIAEAFAGRPVTVRTWDVGGDKPLSFLPAPDEANPFLGERGLRLMRRAPEVLRDQLTAICLVARDHPVHVMFPMVSTAEEVAWALERLDEATSAIGGRPAGMRVGVMIEVPAAALAVRHVAQGLDFVSIGTNDLAQYTMAAERGNTAVSALADARQPVVLDLVARVCAEVPEGTHVAVCGALAGDPAAAVVLAGLGVEELSVVPTRVALVKARLRDVTLAGAQDLARRALACGSAAEVSELFDPVQWRTVEGFQDLQDLTYHRGVERDADGAVLRDLPWVRIAFDRPEVRNAFRPGTVDELYRALDHARMSSDVGAVVLTGNGPSAKDGGWAFCSGGDQRIRGRDGYRYAGGETAESIDPARAGRLHILEVQRLIRTMPKVVIAAVPGWAAGGGHSLHVVCDLTIASREHGRFKQTDATVGSFDAGYGSALLARQVGQKAAREIFFLAREYDAQRMLEMGAVNEVVPHAELEDAAIAAARDVAAQSPQAIRMLKFAFNLPDDGMVGQQVFAGEATRMAYMTDEAVEGRDAFLGKRDPDWSGFPYYF</sequence>
<evidence type="ECO:0000256" key="1">
    <source>
        <dbReference type="ARBA" id="ARBA00000177"/>
    </source>
</evidence>
<dbReference type="FunFam" id="3.90.226.10:FF:000003">
    <property type="entry name" value="1,4-dihydroxy-2-naphthoyl-CoA synthase"/>
    <property type="match status" value="1"/>
</dbReference>
<dbReference type="InterPro" id="IPR029045">
    <property type="entry name" value="ClpP/crotonase-like_dom_sf"/>
</dbReference>
<gene>
    <name evidence="18" type="primary">PLESTB003345</name>
    <name evidence="18" type="ORF">PLESTB_001875200</name>
</gene>
<dbReference type="AlphaFoldDB" id="A0A9W6C2P8"/>
<evidence type="ECO:0000256" key="8">
    <source>
        <dbReference type="ARBA" id="ARBA00022597"/>
    </source>
</evidence>
<dbReference type="NCBIfam" id="TIGR01417">
    <property type="entry name" value="PTS_I_fam"/>
    <property type="match status" value="1"/>
</dbReference>
<dbReference type="SUPFAM" id="SSF52009">
    <property type="entry name" value="Phosphohistidine domain"/>
    <property type="match status" value="1"/>
</dbReference>
<dbReference type="SUPFAM" id="SSF51621">
    <property type="entry name" value="Phosphoenolpyruvate/pyruvate domain"/>
    <property type="match status" value="1"/>
</dbReference>
<dbReference type="InterPro" id="IPR010198">
    <property type="entry name" value="DHNA-CoA_synthase_MenB"/>
</dbReference>
<feature type="domain" description="HPr" evidence="17">
    <location>
        <begin position="127"/>
        <end position="217"/>
    </location>
</feature>
<dbReference type="Gene3D" id="1.10.12.10">
    <property type="entry name" value="Lyase 2-enoyl-coa Hydratase, Chain A, domain 2"/>
    <property type="match status" value="1"/>
</dbReference>
<dbReference type="PROSITE" id="PS00369">
    <property type="entry name" value="PTS_HPR_HIS"/>
    <property type="match status" value="1"/>
</dbReference>
<keyword evidence="14" id="KW-0456">Lyase</keyword>
<dbReference type="Gene3D" id="3.30.1340.10">
    <property type="entry name" value="HPr-like"/>
    <property type="match status" value="1"/>
</dbReference>
<dbReference type="Gene3D" id="3.90.226.10">
    <property type="entry name" value="2-enoyl-CoA Hydratase, Chain A, domain 1"/>
    <property type="match status" value="1"/>
</dbReference>
<keyword evidence="8" id="KW-0762">Sugar transport</keyword>
<dbReference type="InterPro" id="IPR036618">
    <property type="entry name" value="PtsI_HPr-bd_sf"/>
</dbReference>
<comment type="caution">
    <text evidence="18">The sequence shown here is derived from an EMBL/GenBank/DDBJ whole genome shotgun (WGS) entry which is preliminary data.</text>
</comment>
<feature type="domain" description="PTS EIIA type-4" evidence="16">
    <location>
        <begin position="1"/>
        <end position="116"/>
    </location>
</feature>
<dbReference type="Pfam" id="PF00381">
    <property type="entry name" value="PTS-HPr"/>
    <property type="match status" value="1"/>
</dbReference>
<evidence type="ECO:0000313" key="18">
    <source>
        <dbReference type="EMBL" id="GLC62365.1"/>
    </source>
</evidence>
<dbReference type="Pfam" id="PF00378">
    <property type="entry name" value="ECH_1"/>
    <property type="match status" value="1"/>
</dbReference>
<dbReference type="GO" id="GO:0016301">
    <property type="term" value="F:kinase activity"/>
    <property type="evidence" value="ECO:0007669"/>
    <property type="project" value="UniProtKB-KW"/>
</dbReference>
<evidence type="ECO:0000256" key="10">
    <source>
        <dbReference type="ARBA" id="ARBA00022683"/>
    </source>
</evidence>
<dbReference type="Pfam" id="PF05524">
    <property type="entry name" value="PEP-utilisers_N"/>
    <property type="match status" value="1"/>
</dbReference>
<dbReference type="GO" id="GO:0016020">
    <property type="term" value="C:membrane"/>
    <property type="evidence" value="ECO:0007669"/>
    <property type="project" value="InterPro"/>
</dbReference>
<dbReference type="Gene3D" id="3.40.50.510">
    <property type="entry name" value="Phosphotransferase system, mannose-type IIA component"/>
    <property type="match status" value="1"/>
</dbReference>
<evidence type="ECO:0000256" key="14">
    <source>
        <dbReference type="ARBA" id="ARBA00023239"/>
    </source>
</evidence>
<dbReference type="NCBIfam" id="TIGR01929">
    <property type="entry name" value="menB"/>
    <property type="match status" value="1"/>
</dbReference>
<dbReference type="GO" id="GO:0008935">
    <property type="term" value="F:1,4-dihydroxy-2-naphthoyl-CoA synthase activity"/>
    <property type="evidence" value="ECO:0007669"/>
    <property type="project" value="UniProtKB-EC"/>
</dbReference>
<dbReference type="InterPro" id="IPR023151">
    <property type="entry name" value="PEP_util_CS"/>
</dbReference>
<keyword evidence="19" id="KW-1185">Reference proteome</keyword>
<dbReference type="InterPro" id="IPR001753">
    <property type="entry name" value="Enoyl-CoA_hydra/iso"/>
</dbReference>
<dbReference type="InterPro" id="IPR035895">
    <property type="entry name" value="HPr-like_sf"/>
</dbReference>
<evidence type="ECO:0008006" key="20">
    <source>
        <dbReference type="Google" id="ProtNLM"/>
    </source>
</evidence>
<dbReference type="NCBIfam" id="NF006186">
    <property type="entry name" value="PRK08321.1"/>
    <property type="match status" value="1"/>
</dbReference>
<dbReference type="InterPro" id="IPR000121">
    <property type="entry name" value="PEP_util_C"/>
</dbReference>
<keyword evidence="6" id="KW-0813">Transport</keyword>
<dbReference type="InterPro" id="IPR001020">
    <property type="entry name" value="PTS_HPr_His_P_site"/>
</dbReference>
<dbReference type="SUPFAM" id="SSF52096">
    <property type="entry name" value="ClpP/crotonase"/>
    <property type="match status" value="1"/>
</dbReference>
<evidence type="ECO:0000256" key="12">
    <source>
        <dbReference type="ARBA" id="ARBA00022777"/>
    </source>
</evidence>
<dbReference type="InterPro" id="IPR015813">
    <property type="entry name" value="Pyrv/PenolPyrv_kinase-like_dom"/>
</dbReference>
<evidence type="ECO:0000256" key="9">
    <source>
        <dbReference type="ARBA" id="ARBA00022679"/>
    </source>
</evidence>
<dbReference type="Pfam" id="PF02896">
    <property type="entry name" value="PEP-utilizers_C"/>
    <property type="match status" value="1"/>
</dbReference>
<feature type="region of interest" description="Disordered" evidence="15">
    <location>
        <begin position="213"/>
        <end position="243"/>
    </location>
</feature>
<dbReference type="PROSITE" id="PS00742">
    <property type="entry name" value="PEP_ENZYMES_2"/>
    <property type="match status" value="1"/>
</dbReference>
<dbReference type="EMBL" id="BRXU01000063">
    <property type="protein sequence ID" value="GLC62365.1"/>
    <property type="molecule type" value="Genomic_DNA"/>
</dbReference>
<comment type="subcellular location">
    <subcellularLocation>
        <location evidence="4">Cytoplasm</location>
    </subcellularLocation>
</comment>
<keyword evidence="13" id="KW-0460">Magnesium</keyword>
<comment type="cofactor">
    <cofactor evidence="3">
        <name>Mg(2+)</name>
        <dbReference type="ChEBI" id="CHEBI:18420"/>
    </cofactor>
</comment>
<dbReference type="GO" id="GO:0005737">
    <property type="term" value="C:cytoplasm"/>
    <property type="evidence" value="ECO:0007669"/>
    <property type="project" value="UniProtKB-SubCell"/>
</dbReference>
<proteinExistence type="inferred from homology"/>
<evidence type="ECO:0000256" key="3">
    <source>
        <dbReference type="ARBA" id="ARBA00001946"/>
    </source>
</evidence>
<dbReference type="GO" id="GO:0008965">
    <property type="term" value="F:phosphoenolpyruvate-protein phosphotransferase activity"/>
    <property type="evidence" value="ECO:0007669"/>
    <property type="project" value="UniProtKB-EC"/>
</dbReference>
<keyword evidence="7" id="KW-0963">Cytoplasm</keyword>
<dbReference type="InterPro" id="IPR008731">
    <property type="entry name" value="PTS_EIN"/>
</dbReference>
<dbReference type="SUPFAM" id="SSF55594">
    <property type="entry name" value="HPr-like"/>
    <property type="match status" value="1"/>
</dbReference>
<dbReference type="FunFam" id="1.10.12.10:FF:000003">
    <property type="entry name" value="1,4-dihydroxy-2-naphthoyl-CoA synthase"/>
    <property type="match status" value="1"/>
</dbReference>
<keyword evidence="11" id="KW-0479">Metal-binding</keyword>
<comment type="catalytic activity">
    <reaction evidence="2">
        <text>L-histidyl-[protein] + phosphoenolpyruvate = N(pros)-phospho-L-histidyl-[protein] + pyruvate</text>
        <dbReference type="Rhea" id="RHEA:23880"/>
        <dbReference type="Rhea" id="RHEA-COMP:9745"/>
        <dbReference type="Rhea" id="RHEA-COMP:9746"/>
        <dbReference type="ChEBI" id="CHEBI:15361"/>
        <dbReference type="ChEBI" id="CHEBI:29979"/>
        <dbReference type="ChEBI" id="CHEBI:58702"/>
        <dbReference type="ChEBI" id="CHEBI:64837"/>
        <dbReference type="EC" id="2.7.3.9"/>
    </reaction>
</comment>
<dbReference type="Proteomes" id="UP001165080">
    <property type="component" value="Unassembled WGS sequence"/>
</dbReference>
<reference evidence="18 19" key="1">
    <citation type="journal article" date="2023" name="Commun. Biol.">
        <title>Reorganization of the ancestral sex-determining regions during the evolution of trioecy in Pleodorina starrii.</title>
        <authorList>
            <person name="Takahashi K."/>
            <person name="Suzuki S."/>
            <person name="Kawai-Toyooka H."/>
            <person name="Yamamoto K."/>
            <person name="Hamaji T."/>
            <person name="Ootsuki R."/>
            <person name="Yamaguchi H."/>
            <person name="Kawachi M."/>
            <person name="Higashiyama T."/>
            <person name="Nozaki H."/>
        </authorList>
    </citation>
    <scope>NUCLEOTIDE SEQUENCE [LARGE SCALE GENOMIC DNA]</scope>
    <source>
        <strain evidence="18 19">NIES-4479</strain>
    </source>
</reference>
<dbReference type="InterPro" id="IPR006318">
    <property type="entry name" value="PTS_EI-like"/>
</dbReference>
<evidence type="ECO:0000256" key="15">
    <source>
        <dbReference type="SAM" id="MobiDB-lite"/>
    </source>
</evidence>
<evidence type="ECO:0000256" key="13">
    <source>
        <dbReference type="ARBA" id="ARBA00022842"/>
    </source>
</evidence>
<dbReference type="InterPro" id="IPR000032">
    <property type="entry name" value="HPr-like"/>
</dbReference>
<dbReference type="InterPro" id="IPR050499">
    <property type="entry name" value="PEP-utilizing_PTS_enzyme"/>
</dbReference>
<dbReference type="SUPFAM" id="SSF53062">
    <property type="entry name" value="PTS system fructose IIA component-like"/>
    <property type="match status" value="1"/>
</dbReference>
<dbReference type="Gene3D" id="3.50.30.10">
    <property type="entry name" value="Phosphohistidine domain"/>
    <property type="match status" value="1"/>
</dbReference>
<keyword evidence="12" id="KW-0418">Kinase</keyword>
<keyword evidence="10" id="KW-0598">Phosphotransferase system</keyword>
<evidence type="ECO:0000256" key="4">
    <source>
        <dbReference type="ARBA" id="ARBA00004496"/>
    </source>
</evidence>
<evidence type="ECO:0000256" key="11">
    <source>
        <dbReference type="ARBA" id="ARBA00022723"/>
    </source>
</evidence>
<dbReference type="Gene3D" id="1.10.274.10">
    <property type="entry name" value="PtsI, HPr-binding domain"/>
    <property type="match status" value="1"/>
</dbReference>
<dbReference type="HAMAP" id="MF_01934">
    <property type="entry name" value="MenB"/>
    <property type="match status" value="1"/>
</dbReference>
<accession>A0A9W6C2P8</accession>
<dbReference type="CDD" id="cd06558">
    <property type="entry name" value="crotonase-like"/>
    <property type="match status" value="1"/>
</dbReference>
<evidence type="ECO:0000259" key="17">
    <source>
        <dbReference type="PROSITE" id="PS51350"/>
    </source>
</evidence>
<dbReference type="PANTHER" id="PTHR46244:SF6">
    <property type="entry name" value="PHOSPHOENOLPYRUVATE-PROTEIN PHOSPHOTRANSFERASE"/>
    <property type="match status" value="1"/>
</dbReference>
<evidence type="ECO:0000256" key="5">
    <source>
        <dbReference type="ARBA" id="ARBA00007837"/>
    </source>
</evidence>
<evidence type="ECO:0000256" key="6">
    <source>
        <dbReference type="ARBA" id="ARBA00022448"/>
    </source>
</evidence>